<dbReference type="EMBL" id="PVHK01000108">
    <property type="protein sequence ID" value="PRH41434.1"/>
    <property type="molecule type" value="Genomic_DNA"/>
</dbReference>
<evidence type="ECO:0000313" key="2">
    <source>
        <dbReference type="Proteomes" id="UP000237632"/>
    </source>
</evidence>
<dbReference type="AlphaFoldDB" id="A0AA44Y506"/>
<comment type="caution">
    <text evidence="1">The sequence shown here is derived from an EMBL/GenBank/DDBJ whole genome shotgun (WGS) entry which is preliminary data.</text>
</comment>
<name>A0AA44Y506_BURVI</name>
<reference evidence="1 2" key="1">
    <citation type="submission" date="2018-03" db="EMBL/GenBank/DDBJ databases">
        <authorList>
            <person name="Nguyen K."/>
            <person name="Fouts D."/>
            <person name="Sutton G."/>
        </authorList>
    </citation>
    <scope>NUCLEOTIDE SEQUENCE [LARGE SCALE GENOMIC DNA]</scope>
    <source>
        <strain evidence="1 2">AU3578</strain>
    </source>
</reference>
<sequence length="89" mass="9649">MMRCEGVGGADEVEMGLGTLGERGRAVGGWRWPIADYRLEVAGRRSPVAGRRVPVAGCRLRVAGCHSPVACRRQQPGRREVISGQRHAI</sequence>
<proteinExistence type="predicted"/>
<accession>A0AA44Y506</accession>
<dbReference type="Proteomes" id="UP000237632">
    <property type="component" value="Unassembled WGS sequence"/>
</dbReference>
<gene>
    <name evidence="1" type="ORF">C6T65_15710</name>
</gene>
<protein>
    <submittedName>
        <fullName evidence="1">Uncharacterized protein</fullName>
    </submittedName>
</protein>
<evidence type="ECO:0000313" key="1">
    <source>
        <dbReference type="EMBL" id="PRH41434.1"/>
    </source>
</evidence>
<organism evidence="1 2">
    <name type="scientific">Burkholderia vietnamiensis</name>
    <dbReference type="NCBI Taxonomy" id="60552"/>
    <lineage>
        <taxon>Bacteria</taxon>
        <taxon>Pseudomonadati</taxon>
        <taxon>Pseudomonadota</taxon>
        <taxon>Betaproteobacteria</taxon>
        <taxon>Burkholderiales</taxon>
        <taxon>Burkholderiaceae</taxon>
        <taxon>Burkholderia</taxon>
        <taxon>Burkholderia cepacia complex</taxon>
    </lineage>
</organism>